<dbReference type="EC" id="1.15.1.1" evidence="3"/>
<comment type="catalytic activity">
    <reaction evidence="3">
        <text>2 superoxide + 2 H(+) = H2O2 + O2</text>
        <dbReference type="Rhea" id="RHEA:20696"/>
        <dbReference type="ChEBI" id="CHEBI:15378"/>
        <dbReference type="ChEBI" id="CHEBI:15379"/>
        <dbReference type="ChEBI" id="CHEBI:16240"/>
        <dbReference type="ChEBI" id="CHEBI:18421"/>
        <dbReference type="EC" id="1.15.1.1"/>
    </reaction>
</comment>
<feature type="region of interest" description="Disordered" evidence="4">
    <location>
        <begin position="24"/>
        <end position="55"/>
    </location>
</feature>
<accession>A0A6G4XPA8</accession>
<dbReference type="Pfam" id="PF00080">
    <property type="entry name" value="Sod_Cu"/>
    <property type="match status" value="1"/>
</dbReference>
<dbReference type="InterPro" id="IPR036423">
    <property type="entry name" value="SOD-like_Cu/Zn_dom_sf"/>
</dbReference>
<evidence type="ECO:0000256" key="3">
    <source>
        <dbReference type="RuleBase" id="RU000393"/>
    </source>
</evidence>
<dbReference type="PROSITE" id="PS00332">
    <property type="entry name" value="SOD_CU_ZN_2"/>
    <property type="match status" value="1"/>
</dbReference>
<dbReference type="AlphaFoldDB" id="A0A6G4XPA8"/>
<dbReference type="SUPFAM" id="SSF49329">
    <property type="entry name" value="Cu,Zn superoxide dismutase-like"/>
    <property type="match status" value="1"/>
</dbReference>
<evidence type="ECO:0000313" key="7">
    <source>
        <dbReference type="EMBL" id="NGO79419.1"/>
    </source>
</evidence>
<dbReference type="RefSeq" id="WP_165334864.1">
    <property type="nucleotide sequence ID" value="NZ_JAAKZW010000149.1"/>
</dbReference>
<dbReference type="GO" id="GO:0004784">
    <property type="term" value="F:superoxide dismutase activity"/>
    <property type="evidence" value="ECO:0007669"/>
    <property type="project" value="UniProtKB-EC"/>
</dbReference>
<evidence type="ECO:0000259" key="6">
    <source>
        <dbReference type="Pfam" id="PF00080"/>
    </source>
</evidence>
<dbReference type="EMBL" id="JAAKZW010000149">
    <property type="protein sequence ID" value="NGO79419.1"/>
    <property type="molecule type" value="Genomic_DNA"/>
</dbReference>
<comment type="cofactor">
    <cofactor evidence="3">
        <name>Cu cation</name>
        <dbReference type="ChEBI" id="CHEBI:23378"/>
    </cofactor>
    <text evidence="3">Binds 1 copper ion per subunit.</text>
</comment>
<reference evidence="7 8" key="1">
    <citation type="submission" date="2020-02" db="EMBL/GenBank/DDBJ databases">
        <title>Whole-genome analyses of novel actinobacteria.</title>
        <authorList>
            <person name="Sahin N."/>
            <person name="Tokatli A."/>
        </authorList>
    </citation>
    <scope>NUCLEOTIDE SEQUENCE [LARGE SCALE GENOMIC DNA]</scope>
    <source>
        <strain evidence="7 8">YC504</strain>
    </source>
</reference>
<keyword evidence="3" id="KW-0186">Copper</keyword>
<evidence type="ECO:0000256" key="5">
    <source>
        <dbReference type="SAM" id="SignalP"/>
    </source>
</evidence>
<keyword evidence="3" id="KW-0560">Oxidoreductase</keyword>
<comment type="caution">
    <text evidence="7">The sequence shown here is derived from an EMBL/GenBank/DDBJ whole genome shotgun (WGS) entry which is preliminary data.</text>
</comment>
<comment type="similarity">
    <text evidence="1 3">Belongs to the Cu-Zn superoxide dismutase family.</text>
</comment>
<name>A0A6G4XPA8_9ACTN</name>
<dbReference type="GO" id="GO:0046872">
    <property type="term" value="F:metal ion binding"/>
    <property type="evidence" value="ECO:0007669"/>
    <property type="project" value="UniProtKB-KW"/>
</dbReference>
<organism evidence="7 8">
    <name type="scientific">Streptomyces mesophilus</name>
    <dbReference type="NCBI Taxonomy" id="1775132"/>
    <lineage>
        <taxon>Bacteria</taxon>
        <taxon>Bacillati</taxon>
        <taxon>Actinomycetota</taxon>
        <taxon>Actinomycetes</taxon>
        <taxon>Kitasatosporales</taxon>
        <taxon>Streptomycetaceae</taxon>
        <taxon>Streptomyces</taxon>
    </lineage>
</organism>
<keyword evidence="3" id="KW-0862">Zinc</keyword>
<keyword evidence="5" id="KW-0732">Signal</keyword>
<dbReference type="InterPro" id="IPR018152">
    <property type="entry name" value="SOD_Cu/Zn_BS"/>
</dbReference>
<evidence type="ECO:0000256" key="1">
    <source>
        <dbReference type="ARBA" id="ARBA00010457"/>
    </source>
</evidence>
<evidence type="ECO:0000313" key="8">
    <source>
        <dbReference type="Proteomes" id="UP000481109"/>
    </source>
</evidence>
<feature type="domain" description="Superoxide dismutase copper/zinc binding" evidence="6">
    <location>
        <begin position="100"/>
        <end position="213"/>
    </location>
</feature>
<gene>
    <name evidence="7" type="ORF">G6045_27765</name>
</gene>
<dbReference type="InterPro" id="IPR001424">
    <property type="entry name" value="SOD_Cu_Zn_dom"/>
</dbReference>
<feature type="signal peptide" evidence="5">
    <location>
        <begin position="1"/>
        <end position="24"/>
    </location>
</feature>
<dbReference type="Gene3D" id="2.60.40.200">
    <property type="entry name" value="Superoxide dismutase, copper/zinc binding domain"/>
    <property type="match status" value="1"/>
</dbReference>
<feature type="chain" id="PRO_5026315107" description="Superoxide dismutase [Cu-Zn]" evidence="5">
    <location>
        <begin position="25"/>
        <end position="224"/>
    </location>
</feature>
<sequence length="224" mass="23092">MVAGMAAAGLAAVLLATSGGVAGAQSGSSAQNSSSAQSGSEPSGSETGGSGTVGSGTVRSAVAADYYWMRAQATFAPASALIPSTAKTYDLKRVPAASWIEVRQHTDEQGTKVSLQVKGLNPGRAYGAHVHQKPCGTDPMDAGGHYQNKVDPVQPSKDPKYLNPDNEIWLDFTTDKAGNAEATAHHSWNFRRGAAASVVLHREQGGAGDRLACFTVPFGSLPHA</sequence>
<keyword evidence="8" id="KW-1185">Reference proteome</keyword>
<evidence type="ECO:0000256" key="2">
    <source>
        <dbReference type="ARBA" id="ARBA00024900"/>
    </source>
</evidence>
<evidence type="ECO:0000256" key="4">
    <source>
        <dbReference type="SAM" id="MobiDB-lite"/>
    </source>
</evidence>
<feature type="compositionally biased region" description="Low complexity" evidence="4">
    <location>
        <begin position="24"/>
        <end position="45"/>
    </location>
</feature>
<comment type="function">
    <text evidence="2">Destroys radicals which are normally produced within the cells and which are toxic to biological systems. May play a role in favoring mycobacterial survival in phagocytes.</text>
</comment>
<comment type="cofactor">
    <cofactor evidence="3">
        <name>Zn(2+)</name>
        <dbReference type="ChEBI" id="CHEBI:29105"/>
    </cofactor>
    <text evidence="3">Binds 1 zinc ion per subunit.</text>
</comment>
<protein>
    <recommendedName>
        <fullName evidence="3">Superoxide dismutase [Cu-Zn]</fullName>
        <ecNumber evidence="3">1.15.1.1</ecNumber>
    </recommendedName>
</protein>
<keyword evidence="3" id="KW-0479">Metal-binding</keyword>
<proteinExistence type="inferred from homology"/>
<dbReference type="Proteomes" id="UP000481109">
    <property type="component" value="Unassembled WGS sequence"/>
</dbReference>